<protein>
    <recommendedName>
        <fullName evidence="5">Transposase</fullName>
    </recommendedName>
</protein>
<evidence type="ECO:0000313" key="4">
    <source>
        <dbReference type="Proteomes" id="UP001603857"/>
    </source>
</evidence>
<sequence length="329" mass="38957">MEKETIIPGNQTKEVWAFEHLSFPGLDKKSRVFPRVSQWIKIPYRNTKISNVFQNGQVVWHLTASPNNLQNQIFVEAENQVPPSSGESTKNFADNEQILSEMKFFRKANKDLEERVNKLEHEFSLFKQQHNNPNKNEKNMSIVMVEEILTKSNDEPIPPQEEDQKETNKVNTPKSRQRHVDNSQQWQLHKVVVYLSTLFCYCTLTSRQVVPKEVIVNIDDHILTRSDVCSMRSRSWVTNMDTIIHDFLKKRAGKYVAMKRKKWTRNKLKKFIPNSHIDVIHMKDFQLFELNKIRPEYVCRWILHPRNIHRERILMAAKLPLDLQYPNVI</sequence>
<comment type="caution">
    <text evidence="3">The sequence shown here is derived from an EMBL/GenBank/DDBJ whole genome shotgun (WGS) entry which is preliminary data.</text>
</comment>
<reference evidence="3 4" key="1">
    <citation type="submission" date="2024-08" db="EMBL/GenBank/DDBJ databases">
        <title>Insights into the chromosomal genome structure of Flemingia macrophylla.</title>
        <authorList>
            <person name="Ding Y."/>
            <person name="Zhao Y."/>
            <person name="Bi W."/>
            <person name="Wu M."/>
            <person name="Zhao G."/>
            <person name="Gong Y."/>
            <person name="Li W."/>
            <person name="Zhang P."/>
        </authorList>
    </citation>
    <scope>NUCLEOTIDE SEQUENCE [LARGE SCALE GENOMIC DNA]</scope>
    <source>
        <strain evidence="3">DYQJB</strain>
        <tissue evidence="3">Leaf</tissue>
    </source>
</reference>
<dbReference type="Proteomes" id="UP001603857">
    <property type="component" value="Unassembled WGS sequence"/>
</dbReference>
<organism evidence="3 4">
    <name type="scientific">Flemingia macrophylla</name>
    <dbReference type="NCBI Taxonomy" id="520843"/>
    <lineage>
        <taxon>Eukaryota</taxon>
        <taxon>Viridiplantae</taxon>
        <taxon>Streptophyta</taxon>
        <taxon>Embryophyta</taxon>
        <taxon>Tracheophyta</taxon>
        <taxon>Spermatophyta</taxon>
        <taxon>Magnoliopsida</taxon>
        <taxon>eudicotyledons</taxon>
        <taxon>Gunneridae</taxon>
        <taxon>Pentapetalae</taxon>
        <taxon>rosids</taxon>
        <taxon>fabids</taxon>
        <taxon>Fabales</taxon>
        <taxon>Fabaceae</taxon>
        <taxon>Papilionoideae</taxon>
        <taxon>50 kb inversion clade</taxon>
        <taxon>NPAAA clade</taxon>
        <taxon>indigoferoid/millettioid clade</taxon>
        <taxon>Phaseoleae</taxon>
        <taxon>Flemingia</taxon>
    </lineage>
</organism>
<evidence type="ECO:0000256" key="1">
    <source>
        <dbReference type="SAM" id="Coils"/>
    </source>
</evidence>
<keyword evidence="4" id="KW-1185">Reference proteome</keyword>
<evidence type="ECO:0000313" key="3">
    <source>
        <dbReference type="EMBL" id="KAL2333991.1"/>
    </source>
</evidence>
<proteinExistence type="predicted"/>
<evidence type="ECO:0000256" key="2">
    <source>
        <dbReference type="SAM" id="MobiDB-lite"/>
    </source>
</evidence>
<dbReference type="EMBL" id="JBGMDY010000005">
    <property type="protein sequence ID" value="KAL2333991.1"/>
    <property type="molecule type" value="Genomic_DNA"/>
</dbReference>
<name>A0ABD1MDY6_9FABA</name>
<evidence type="ECO:0008006" key="5">
    <source>
        <dbReference type="Google" id="ProtNLM"/>
    </source>
</evidence>
<feature type="region of interest" description="Disordered" evidence="2">
    <location>
        <begin position="153"/>
        <end position="181"/>
    </location>
</feature>
<gene>
    <name evidence="3" type="ORF">Fmac_015204</name>
</gene>
<feature type="coiled-coil region" evidence="1">
    <location>
        <begin position="95"/>
        <end position="129"/>
    </location>
</feature>
<keyword evidence="1" id="KW-0175">Coiled coil</keyword>
<accession>A0ABD1MDY6</accession>
<dbReference type="AlphaFoldDB" id="A0ABD1MDY6"/>